<feature type="region of interest" description="Disordered" evidence="1">
    <location>
        <begin position="277"/>
        <end position="314"/>
    </location>
</feature>
<evidence type="ECO:0000313" key="5">
    <source>
        <dbReference type="WBParaSite" id="TTAC_0000922401-mRNA-1"/>
    </source>
</evidence>
<feature type="compositionally biased region" description="Polar residues" evidence="1">
    <location>
        <begin position="277"/>
        <end position="289"/>
    </location>
</feature>
<accession>A0A0R3X6S6</accession>
<proteinExistence type="predicted"/>
<name>A0A0R3X6S6_HYDTA</name>
<dbReference type="PANTHER" id="PTHR21541:SF3">
    <property type="entry name" value="STRUCTURE-SPECIFIC ENDONUCLEASE SUBUNIT SLX4"/>
    <property type="match status" value="1"/>
</dbReference>
<feature type="domain" description="BTB" evidence="2">
    <location>
        <begin position="122"/>
        <end position="184"/>
    </location>
</feature>
<feature type="compositionally biased region" description="Basic and acidic residues" evidence="1">
    <location>
        <begin position="354"/>
        <end position="363"/>
    </location>
</feature>
<feature type="region of interest" description="Disordered" evidence="1">
    <location>
        <begin position="399"/>
        <end position="442"/>
    </location>
</feature>
<feature type="region of interest" description="Disordered" evidence="1">
    <location>
        <begin position="700"/>
        <end position="720"/>
    </location>
</feature>
<dbReference type="GO" id="GO:0033557">
    <property type="term" value="C:Slx1-Slx4 complex"/>
    <property type="evidence" value="ECO:0007669"/>
    <property type="project" value="TreeGrafter"/>
</dbReference>
<dbReference type="GO" id="GO:0000712">
    <property type="term" value="P:resolution of meiotic recombination intermediates"/>
    <property type="evidence" value="ECO:0007669"/>
    <property type="project" value="TreeGrafter"/>
</dbReference>
<feature type="region of interest" description="Disordered" evidence="1">
    <location>
        <begin position="345"/>
        <end position="364"/>
    </location>
</feature>
<dbReference type="AlphaFoldDB" id="A0A0R3X6S6"/>
<evidence type="ECO:0000259" key="2">
    <source>
        <dbReference type="PROSITE" id="PS50097"/>
    </source>
</evidence>
<evidence type="ECO:0000313" key="4">
    <source>
        <dbReference type="Proteomes" id="UP000274429"/>
    </source>
</evidence>
<dbReference type="STRING" id="6205.A0A0R3X6S6"/>
<protein>
    <submittedName>
        <fullName evidence="5">BTB domain-containing protein</fullName>
    </submittedName>
</protein>
<keyword evidence="4" id="KW-1185">Reference proteome</keyword>
<reference evidence="3 4" key="2">
    <citation type="submission" date="2018-11" db="EMBL/GenBank/DDBJ databases">
        <authorList>
            <consortium name="Pathogen Informatics"/>
        </authorList>
    </citation>
    <scope>NUCLEOTIDE SEQUENCE [LARGE SCALE GENOMIC DNA]</scope>
</reference>
<dbReference type="InterPro" id="IPR011333">
    <property type="entry name" value="SKP1/BTB/POZ_sf"/>
</dbReference>
<dbReference type="PANTHER" id="PTHR21541">
    <property type="entry name" value="BTB POZ DOMAIN CONTAINING 12"/>
    <property type="match status" value="1"/>
</dbReference>
<dbReference type="OrthoDB" id="5576441at2759"/>
<sequence length="720" mass="79273">MYYSLSYCFLTKDCTQCGQFRYDRLNNDLKSDLWKLAALTSSASSLSGLENFYVKSLSAHITPSQKKQNFNHLRLSQIPGRGSSLQFSICFAPEPMVERTFGNGGALFLEMMSRMVDNPICSDLSIYLDSGVRIFAHRFVLATWNPDLFLLKENTTSINAPGMSRDALLSLLRALYTFNLSILSSLSPEAEFTLDCWQMLDTVRDRIRSNAAPIFVDTPKSPNSSNTPDLLSVSSDIQVVSSHEVEGINSSADLFTSMTNCSALHTPTGFIGSSVVASHSTPHHSSQSVDIPGPLDKSLDSCPTSPNKRNDDMDQEKEVFEDNIGHSSRQSVEFDVDPPAFFAAYDSQPSLPLSEKRVTKQPEDVSPMPLEITLRSSQCAPSDHSLFFKDSVQTPAPLAKRLRSSGDSVEVDTAFSSSSQPIETSSDKGDTKNGSSDDDCQPLACFSQPLPTASDNAGRVSSVINTNVPITPKPVFEQFGTPELRKALSDYGVRRLPKKKAIQLLNHIYDELHPYVEVPSILDDNEPTNDLKPTDAPLLDCTARGKSSDIAIAPMPACDNSVGFLNTNLFKFVLFYCTFILPSCLSKLLPKMQKIMTSHLKQLRPLSISLLVYATGTIAIDQGDAGSGSNPEKEAANDTLRTRVWECLRNNDQLYLNIVTYVPLELDSVKAHLRDAGINVGLRRLTDMLDGWGVTFTTRSRHAPRPGSDVSDPRAANYLW</sequence>
<dbReference type="InterPro" id="IPR000210">
    <property type="entry name" value="BTB/POZ_dom"/>
</dbReference>
<evidence type="ECO:0000313" key="3">
    <source>
        <dbReference type="EMBL" id="VDM33957.1"/>
    </source>
</evidence>
<reference evidence="5" key="1">
    <citation type="submission" date="2017-02" db="UniProtKB">
        <authorList>
            <consortium name="WormBaseParasite"/>
        </authorList>
    </citation>
    <scope>IDENTIFICATION</scope>
</reference>
<dbReference type="EMBL" id="UYWX01020716">
    <property type="protein sequence ID" value="VDM33957.1"/>
    <property type="molecule type" value="Genomic_DNA"/>
</dbReference>
<evidence type="ECO:0000256" key="1">
    <source>
        <dbReference type="SAM" id="MobiDB-lite"/>
    </source>
</evidence>
<dbReference type="WBParaSite" id="TTAC_0000922401-mRNA-1">
    <property type="protein sequence ID" value="TTAC_0000922401-mRNA-1"/>
    <property type="gene ID" value="TTAC_0000922401"/>
</dbReference>
<gene>
    <name evidence="3" type="ORF">TTAC_LOCUS9209</name>
</gene>
<feature type="compositionally biased region" description="Polar residues" evidence="1">
    <location>
        <begin position="414"/>
        <end position="424"/>
    </location>
</feature>
<dbReference type="SUPFAM" id="SSF54695">
    <property type="entry name" value="POZ domain"/>
    <property type="match status" value="1"/>
</dbReference>
<dbReference type="Proteomes" id="UP000274429">
    <property type="component" value="Unassembled WGS sequence"/>
</dbReference>
<dbReference type="CDD" id="cd22999">
    <property type="entry name" value="SAP_SLX4"/>
    <property type="match status" value="1"/>
</dbReference>
<dbReference type="PROSITE" id="PS50097">
    <property type="entry name" value="BTB"/>
    <property type="match status" value="1"/>
</dbReference>
<organism evidence="5">
    <name type="scientific">Hydatigena taeniaeformis</name>
    <name type="common">Feline tapeworm</name>
    <name type="synonym">Taenia taeniaeformis</name>
    <dbReference type="NCBI Taxonomy" id="6205"/>
    <lineage>
        <taxon>Eukaryota</taxon>
        <taxon>Metazoa</taxon>
        <taxon>Spiralia</taxon>
        <taxon>Lophotrochozoa</taxon>
        <taxon>Platyhelminthes</taxon>
        <taxon>Cestoda</taxon>
        <taxon>Eucestoda</taxon>
        <taxon>Cyclophyllidea</taxon>
        <taxon>Taeniidae</taxon>
        <taxon>Hydatigera</taxon>
    </lineage>
</organism>
<dbReference type="Gene3D" id="3.30.710.10">
    <property type="entry name" value="Potassium Channel Kv1.1, Chain A"/>
    <property type="match status" value="1"/>
</dbReference>